<evidence type="ECO:0000256" key="3">
    <source>
        <dbReference type="ARBA" id="ARBA00022737"/>
    </source>
</evidence>
<evidence type="ECO:0000256" key="7">
    <source>
        <dbReference type="ARBA" id="ARBA00023319"/>
    </source>
</evidence>
<dbReference type="InterPro" id="IPR003006">
    <property type="entry name" value="Ig/MHC_CS"/>
</dbReference>
<reference evidence="10" key="3">
    <citation type="submission" date="2025-09" db="UniProtKB">
        <authorList>
            <consortium name="Ensembl"/>
        </authorList>
    </citation>
    <scope>IDENTIFICATION</scope>
</reference>
<dbReference type="InterPro" id="IPR036179">
    <property type="entry name" value="Ig-like_dom_sf"/>
</dbReference>
<proteinExistence type="predicted"/>
<dbReference type="FunFam" id="2.60.40.10:FF:000509">
    <property type="entry name" value="Immunoglobin superfamily member 21"/>
    <property type="match status" value="1"/>
</dbReference>
<keyword evidence="7" id="KW-0393">Immunoglobulin domain</keyword>
<dbReference type="GeneID" id="108933494"/>
<evidence type="ECO:0000256" key="4">
    <source>
        <dbReference type="ARBA" id="ARBA00023136"/>
    </source>
</evidence>
<dbReference type="InterPro" id="IPR013783">
    <property type="entry name" value="Ig-like_fold"/>
</dbReference>
<keyword evidence="2 8" id="KW-0732">Signal</keyword>
<dbReference type="InterPro" id="IPR051427">
    <property type="entry name" value="Nectin/Nectin-like"/>
</dbReference>
<dbReference type="PROSITE" id="PS00290">
    <property type="entry name" value="IG_MHC"/>
    <property type="match status" value="1"/>
</dbReference>
<dbReference type="AlphaFoldDB" id="A0A8C9V6U7"/>
<dbReference type="InterPro" id="IPR013106">
    <property type="entry name" value="Ig_V-set"/>
</dbReference>
<sequence>MERMIAWSVWLLMCADLLDSAVGYLTVTIEPIPPVVVGDTVTLKCNFKTDGRLREIVWFRVTDGGSMKQKIFTYDAMFNTNYSHMEDYRRREDLVYQSTIRLPEVRIADNRPYECHVGVYDRSTREKVVLASGSIFLTVMAPPMFISVMEADTPSSFSRYQAQNFTLKCIVSGGKPAPTVFFKRDGEPINVIPYIQPTAGGESKASTALRSSRSLSSRALNTDSEYLESRALADLAPLYAGNSRQSHASRSEVTPVPEIGPAMAVRRSSSHWSPPSSHPVYYYQHTHVPFNNGTTEVHALLTWRLNPQLDNHAQFSCEVKHPALSVPMQATVRLAAPKGPKLLMTPTRAKVGDTVRFTVLGFQNEVFPEPMVTWSRVGGHLLDGSAEHEGKELVLERVPAELNGSTYRCTAENPLGSADSYSRLVLLQNPSMMKGTQNRNSVAPHSRSLPLRLAMLLLMMTLEVT</sequence>
<dbReference type="SUPFAM" id="SSF48726">
    <property type="entry name" value="Immunoglobulin"/>
    <property type="match status" value="3"/>
</dbReference>
<dbReference type="CTD" id="567714"/>
<evidence type="ECO:0000256" key="5">
    <source>
        <dbReference type="ARBA" id="ARBA00023157"/>
    </source>
</evidence>
<feature type="domain" description="Ig-like" evidence="9">
    <location>
        <begin position="340"/>
        <end position="425"/>
    </location>
</feature>
<dbReference type="Gene3D" id="2.60.40.10">
    <property type="entry name" value="Immunoglobulins"/>
    <property type="match status" value="3"/>
</dbReference>
<evidence type="ECO:0000313" key="11">
    <source>
        <dbReference type="Proteomes" id="UP000694397"/>
    </source>
</evidence>
<comment type="subcellular location">
    <subcellularLocation>
        <location evidence="1">Membrane</location>
    </subcellularLocation>
</comment>
<dbReference type="GO" id="GO:0007156">
    <property type="term" value="P:homophilic cell adhesion via plasma membrane adhesion molecules"/>
    <property type="evidence" value="ECO:0007669"/>
    <property type="project" value="TreeGrafter"/>
</dbReference>
<keyword evidence="5" id="KW-1015">Disulfide bond</keyword>
<organism evidence="10 11">
    <name type="scientific">Scleropages formosus</name>
    <name type="common">Asian bonytongue</name>
    <name type="synonym">Osteoglossum formosum</name>
    <dbReference type="NCBI Taxonomy" id="113540"/>
    <lineage>
        <taxon>Eukaryota</taxon>
        <taxon>Metazoa</taxon>
        <taxon>Chordata</taxon>
        <taxon>Craniata</taxon>
        <taxon>Vertebrata</taxon>
        <taxon>Euteleostomi</taxon>
        <taxon>Actinopterygii</taxon>
        <taxon>Neopterygii</taxon>
        <taxon>Teleostei</taxon>
        <taxon>Osteoglossocephala</taxon>
        <taxon>Osteoglossomorpha</taxon>
        <taxon>Osteoglossiformes</taxon>
        <taxon>Osteoglossidae</taxon>
        <taxon>Scleropages</taxon>
    </lineage>
</organism>
<dbReference type="PANTHER" id="PTHR23277">
    <property type="entry name" value="NECTIN-RELATED"/>
    <property type="match status" value="1"/>
</dbReference>
<evidence type="ECO:0000256" key="8">
    <source>
        <dbReference type="SAM" id="SignalP"/>
    </source>
</evidence>
<evidence type="ECO:0000256" key="2">
    <source>
        <dbReference type="ARBA" id="ARBA00022729"/>
    </source>
</evidence>
<evidence type="ECO:0000256" key="6">
    <source>
        <dbReference type="ARBA" id="ARBA00023180"/>
    </source>
</evidence>
<dbReference type="GeneTree" id="ENSGT00390000002421"/>
<reference evidence="10 11" key="1">
    <citation type="submission" date="2019-04" db="EMBL/GenBank/DDBJ databases">
        <authorList>
            <consortium name="Wellcome Sanger Institute Data Sharing"/>
        </authorList>
    </citation>
    <scope>NUCLEOTIDE SEQUENCE [LARGE SCALE GENOMIC DNA]</scope>
</reference>
<dbReference type="Pfam" id="PF07686">
    <property type="entry name" value="V-set"/>
    <property type="match status" value="1"/>
</dbReference>
<gene>
    <name evidence="10" type="primary">IGSF21</name>
    <name evidence="10" type="synonym">igsf21b</name>
</gene>
<dbReference type="SMART" id="SM00409">
    <property type="entry name" value="IG"/>
    <property type="match status" value="2"/>
</dbReference>
<protein>
    <submittedName>
        <fullName evidence="10">Immunoglobin superfamily, member 21b</fullName>
    </submittedName>
</protein>
<dbReference type="PANTHER" id="PTHR23277:SF119">
    <property type="entry name" value="IGSF21B"/>
    <property type="match status" value="1"/>
</dbReference>
<keyword evidence="4" id="KW-0472">Membrane</keyword>
<evidence type="ECO:0000259" key="9">
    <source>
        <dbReference type="PROSITE" id="PS50835"/>
    </source>
</evidence>
<keyword evidence="3" id="KW-0677">Repeat</keyword>
<dbReference type="KEGG" id="sfm:108933494"/>
<name>A0A8C9V6U7_SCLFO</name>
<dbReference type="GO" id="GO:0005912">
    <property type="term" value="C:adherens junction"/>
    <property type="evidence" value="ECO:0007669"/>
    <property type="project" value="TreeGrafter"/>
</dbReference>
<dbReference type="InterPro" id="IPR003599">
    <property type="entry name" value="Ig_sub"/>
</dbReference>
<reference evidence="10" key="2">
    <citation type="submission" date="2025-08" db="UniProtKB">
        <authorList>
            <consortium name="Ensembl"/>
        </authorList>
    </citation>
    <scope>IDENTIFICATION</scope>
</reference>
<dbReference type="Proteomes" id="UP000694397">
    <property type="component" value="Chromosome 2"/>
</dbReference>
<evidence type="ECO:0000256" key="1">
    <source>
        <dbReference type="ARBA" id="ARBA00004370"/>
    </source>
</evidence>
<dbReference type="PROSITE" id="PS50835">
    <property type="entry name" value="IG_LIKE"/>
    <property type="match status" value="2"/>
</dbReference>
<feature type="chain" id="PRO_5034389237" evidence="8">
    <location>
        <begin position="21"/>
        <end position="465"/>
    </location>
</feature>
<accession>A0A8C9V6U7</accession>
<dbReference type="Ensembl" id="ENSSFOT00015028082.2">
    <property type="protein sequence ID" value="ENSSFOP00015027771.2"/>
    <property type="gene ID" value="ENSSFOG00015017798.2"/>
</dbReference>
<keyword evidence="6" id="KW-0325">Glycoprotein</keyword>
<feature type="domain" description="Ig-like" evidence="9">
    <location>
        <begin position="38"/>
        <end position="131"/>
    </location>
</feature>
<dbReference type="GO" id="GO:0007157">
    <property type="term" value="P:heterophilic cell-cell adhesion via plasma membrane cell adhesion molecules"/>
    <property type="evidence" value="ECO:0007669"/>
    <property type="project" value="TreeGrafter"/>
</dbReference>
<dbReference type="InterPro" id="IPR007110">
    <property type="entry name" value="Ig-like_dom"/>
</dbReference>
<keyword evidence="11" id="KW-1185">Reference proteome</keyword>
<feature type="signal peptide" evidence="8">
    <location>
        <begin position="1"/>
        <end position="20"/>
    </location>
</feature>
<dbReference type="OrthoDB" id="9940999at2759"/>
<dbReference type="GO" id="GO:0016020">
    <property type="term" value="C:membrane"/>
    <property type="evidence" value="ECO:0007669"/>
    <property type="project" value="UniProtKB-SubCell"/>
</dbReference>
<evidence type="ECO:0000313" key="10">
    <source>
        <dbReference type="Ensembl" id="ENSSFOP00015027771.2"/>
    </source>
</evidence>